<evidence type="ECO:0000256" key="1">
    <source>
        <dbReference type="SAM" id="MobiDB-lite"/>
    </source>
</evidence>
<sequence length="36" mass="3778">MLYAMRPSGSAVADSVEQGRDAPSGHPELATIRHLG</sequence>
<reference evidence="2 3" key="1">
    <citation type="submission" date="2017-01" db="EMBL/GenBank/DDBJ databases">
        <authorList>
            <person name="Mah S.A."/>
            <person name="Swanson W.J."/>
            <person name="Moy G.W."/>
            <person name="Vacquier V.D."/>
        </authorList>
    </citation>
    <scope>NUCLEOTIDE SEQUENCE [LARGE SCALE GENOMIC DNA]</scope>
    <source>
        <strain evidence="2 3">DSM 45758</strain>
    </source>
</reference>
<gene>
    <name evidence="2" type="ORF">SAMN05444858_110167</name>
</gene>
<dbReference type="Proteomes" id="UP000186004">
    <property type="component" value="Unassembled WGS sequence"/>
</dbReference>
<feature type="region of interest" description="Disordered" evidence="1">
    <location>
        <begin position="1"/>
        <end position="36"/>
    </location>
</feature>
<dbReference type="AlphaFoldDB" id="A0A1N7B814"/>
<evidence type="ECO:0000313" key="3">
    <source>
        <dbReference type="Proteomes" id="UP000186004"/>
    </source>
</evidence>
<evidence type="ECO:0000313" key="2">
    <source>
        <dbReference type="EMBL" id="SIR47428.1"/>
    </source>
</evidence>
<dbReference type="EMBL" id="FTNF01000010">
    <property type="protein sequence ID" value="SIR47428.1"/>
    <property type="molecule type" value="Genomic_DNA"/>
</dbReference>
<keyword evidence="3" id="KW-1185">Reference proteome</keyword>
<organism evidence="2 3">
    <name type="scientific">Micromonospora avicenniae</name>
    <dbReference type="NCBI Taxonomy" id="1198245"/>
    <lineage>
        <taxon>Bacteria</taxon>
        <taxon>Bacillati</taxon>
        <taxon>Actinomycetota</taxon>
        <taxon>Actinomycetes</taxon>
        <taxon>Micromonosporales</taxon>
        <taxon>Micromonosporaceae</taxon>
        <taxon>Micromonospora</taxon>
    </lineage>
</organism>
<proteinExistence type="predicted"/>
<name>A0A1N7B814_9ACTN</name>
<accession>A0A1N7B814</accession>
<dbReference type="STRING" id="1198245.SAMN05444858_110167"/>
<protein>
    <submittedName>
        <fullName evidence="2">Uncharacterized protein</fullName>
    </submittedName>
</protein>